<feature type="domain" description="UDENN" evidence="3">
    <location>
        <begin position="11"/>
        <end position="458"/>
    </location>
</feature>
<dbReference type="Pfam" id="PF09794">
    <property type="entry name" value="Avl9"/>
    <property type="match status" value="1"/>
</dbReference>
<name>A0AAN9TL02_9HEMI</name>
<comment type="caution">
    <text evidence="4">The sequence shown here is derived from an EMBL/GenBank/DDBJ whole genome shotgun (WGS) entry which is preliminary data.</text>
</comment>
<dbReference type="InterPro" id="IPR018307">
    <property type="entry name" value="ABL9/DENND6_dom"/>
</dbReference>
<evidence type="ECO:0000256" key="1">
    <source>
        <dbReference type="ARBA" id="ARBA00038178"/>
    </source>
</evidence>
<evidence type="ECO:0000259" key="3">
    <source>
        <dbReference type="PROSITE" id="PS50211"/>
    </source>
</evidence>
<protein>
    <recommendedName>
        <fullName evidence="3">UDENN domain-containing protein</fullName>
    </recommendedName>
</protein>
<evidence type="ECO:0000313" key="4">
    <source>
        <dbReference type="EMBL" id="KAK7590948.1"/>
    </source>
</evidence>
<dbReference type="Proteomes" id="UP001367676">
    <property type="component" value="Unassembled WGS sequence"/>
</dbReference>
<gene>
    <name evidence="4" type="ORF">V9T40_002561</name>
</gene>
<dbReference type="EMBL" id="JBBCAQ010000022">
    <property type="protein sequence ID" value="KAK7590948.1"/>
    <property type="molecule type" value="Genomic_DNA"/>
</dbReference>
<dbReference type="PROSITE" id="PS50211">
    <property type="entry name" value="DENN"/>
    <property type="match status" value="1"/>
</dbReference>
<sequence length="625" mass="70379">MTSTIPNNPILHVLVVGFHHKKGCQVEYAYPPLIEDYGSDSNECPPGWKYLPTLALPDGSHNYIHDTVYFHLPSLKDPNQTVFGISCYRQISVEKVKNRTSDLTRGTVQKAVCVLSVVPLYGHIEVKMSLITQAYFEEGDFTKVSLLKDTYDNLNSCLSNLDDITTSPKFFVGLSARDFILKFRHKAVLLFKLLLLEKKVIFYCSPVHTLCSNILSLLSLHPGMLESGLHQSACFRPSRPLSPMPSYKIDDEEEPAVFNYEKNNGQPKHSCAAVPKCQNLVTSSFNVSFTRANITSPVKENVDYEKDEDVLNDPKLQDEEEDERIESLNDFNGTLKNLDYDITGDVSIQTNLSLISQLDLSACGTPLPIFTEGYLCLPYLSLPYMDVLLDRNVRGYVLGATNVLFKQKKNLADILVEVESAKIETDDNELKRLLNLSMEDLRFAEYIVKNVCEEKQDLVDGVMWEGGDEWIRMQFKIYLFSLLRTSLLPESSREMEYFNLAFMSAWKDTNNYKAWVCNYGDTILEISPCHPFSGQLSVADMKLKLSHTFQNSEGGKKLNQAMLSTGKVVATTSRAIGGAVSQARVALTSFWSNVTTVPNNKPVIDSFNHNSSSQNENLNNETEVM</sequence>
<keyword evidence="5" id="KW-1185">Reference proteome</keyword>
<dbReference type="GO" id="GO:0005737">
    <property type="term" value="C:cytoplasm"/>
    <property type="evidence" value="ECO:0007669"/>
    <property type="project" value="TreeGrafter"/>
</dbReference>
<dbReference type="PANTHER" id="PTHR31017:SF1">
    <property type="entry name" value="LATE SECRETORY PATHWAY PROTEIN AVL9 HOMOLOG"/>
    <property type="match status" value="1"/>
</dbReference>
<proteinExistence type="inferred from homology"/>
<evidence type="ECO:0000313" key="5">
    <source>
        <dbReference type="Proteomes" id="UP001367676"/>
    </source>
</evidence>
<feature type="compositionally biased region" description="Low complexity" evidence="2">
    <location>
        <begin position="608"/>
        <end position="625"/>
    </location>
</feature>
<feature type="region of interest" description="Disordered" evidence="2">
    <location>
        <begin position="606"/>
        <end position="625"/>
    </location>
</feature>
<accession>A0AAN9TL02</accession>
<dbReference type="InterPro" id="IPR037516">
    <property type="entry name" value="Tripartite_DENN"/>
</dbReference>
<comment type="similarity">
    <text evidence="1">Belongs to the AVL9 family.</text>
</comment>
<dbReference type="InterPro" id="IPR051731">
    <property type="entry name" value="DENND11/AVL9_GEFs"/>
</dbReference>
<dbReference type="PANTHER" id="PTHR31017">
    <property type="entry name" value="LATE SECRETORY PATHWAY PROTEIN AVL9-RELATED"/>
    <property type="match status" value="1"/>
</dbReference>
<evidence type="ECO:0000256" key="2">
    <source>
        <dbReference type="SAM" id="MobiDB-lite"/>
    </source>
</evidence>
<organism evidence="4 5">
    <name type="scientific">Parthenolecanium corni</name>
    <dbReference type="NCBI Taxonomy" id="536013"/>
    <lineage>
        <taxon>Eukaryota</taxon>
        <taxon>Metazoa</taxon>
        <taxon>Ecdysozoa</taxon>
        <taxon>Arthropoda</taxon>
        <taxon>Hexapoda</taxon>
        <taxon>Insecta</taxon>
        <taxon>Pterygota</taxon>
        <taxon>Neoptera</taxon>
        <taxon>Paraneoptera</taxon>
        <taxon>Hemiptera</taxon>
        <taxon>Sternorrhyncha</taxon>
        <taxon>Coccoidea</taxon>
        <taxon>Coccidae</taxon>
        <taxon>Parthenolecanium</taxon>
    </lineage>
</organism>
<dbReference type="AlphaFoldDB" id="A0AAN9TL02"/>
<reference evidence="4 5" key="1">
    <citation type="submission" date="2024-03" db="EMBL/GenBank/DDBJ databases">
        <title>Adaptation during the transition from Ophiocordyceps entomopathogen to insect associate is accompanied by gene loss and intensified selection.</title>
        <authorList>
            <person name="Ward C.M."/>
            <person name="Onetto C.A."/>
            <person name="Borneman A.R."/>
        </authorList>
    </citation>
    <scope>NUCLEOTIDE SEQUENCE [LARGE SCALE GENOMIC DNA]</scope>
    <source>
        <strain evidence="4">AWRI1</strain>
        <tissue evidence="4">Single Adult Female</tissue>
    </source>
</reference>